<protein>
    <recommendedName>
        <fullName evidence="4">Transglutaminase-like domain-containing protein</fullName>
    </recommendedName>
</protein>
<dbReference type="EMBL" id="CP031147">
    <property type="protein sequence ID" value="AXG08376.1"/>
    <property type="molecule type" value="Genomic_DNA"/>
</dbReference>
<dbReference type="PANTHER" id="PTHR39327:SF1">
    <property type="entry name" value="BLR5470 PROTEIN"/>
    <property type="match status" value="1"/>
</dbReference>
<evidence type="ECO:0000256" key="1">
    <source>
        <dbReference type="SAM" id="MobiDB-lite"/>
    </source>
</evidence>
<dbReference type="KEGG" id="haq:DU484_00075"/>
<evidence type="ECO:0000313" key="3">
    <source>
        <dbReference type="Proteomes" id="UP000252985"/>
    </source>
</evidence>
<feature type="compositionally biased region" description="Polar residues" evidence="1">
    <location>
        <begin position="43"/>
        <end position="53"/>
    </location>
</feature>
<accession>A0A345E854</accession>
<dbReference type="Proteomes" id="UP000252985">
    <property type="component" value="Plasmid pCBA1112-01"/>
</dbReference>
<dbReference type="GeneID" id="37285327"/>
<geneLocation type="plasmid" evidence="3">
    <name>pcba1112-01</name>
</geneLocation>
<dbReference type="AlphaFoldDB" id="A0A345E854"/>
<gene>
    <name evidence="2" type="ORF">DU484_00075</name>
</gene>
<dbReference type="PANTHER" id="PTHR39327">
    <property type="match status" value="1"/>
</dbReference>
<proteinExistence type="predicted"/>
<dbReference type="RefSeq" id="WP_114604700.1">
    <property type="nucleotide sequence ID" value="NZ_CP031147.1"/>
</dbReference>
<feature type="region of interest" description="Disordered" evidence="1">
    <location>
        <begin position="1"/>
        <end position="53"/>
    </location>
</feature>
<dbReference type="Gene3D" id="3.10.620.30">
    <property type="match status" value="1"/>
</dbReference>
<evidence type="ECO:0000313" key="2">
    <source>
        <dbReference type="EMBL" id="AXG08376.1"/>
    </source>
</evidence>
<keyword evidence="2" id="KW-0614">Plasmid</keyword>
<evidence type="ECO:0008006" key="4">
    <source>
        <dbReference type="Google" id="ProtNLM"/>
    </source>
</evidence>
<reference evidence="2 3" key="1">
    <citation type="submission" date="2018-07" db="EMBL/GenBank/DDBJ databases">
        <title>Genome sequences of Haloplanus sp. CBA1112.</title>
        <authorList>
            <person name="Kim Y.B."/>
            <person name="Roh S.W."/>
        </authorList>
    </citation>
    <scope>NUCLEOTIDE SEQUENCE [LARGE SCALE GENOMIC DNA]</scope>
    <source>
        <strain evidence="2 3">CBA1112</strain>
        <plasmid evidence="3">pcba1112-01</plasmid>
    </source>
</reference>
<name>A0A345E854_9EURY</name>
<dbReference type="InterPro" id="IPR010319">
    <property type="entry name" value="Transglutaminase-like_Cys_pept"/>
</dbReference>
<sequence>MTPEENDSSGRPLNPTRADGPVLRPDGGRSTDRTSAPGFDGWSGQSKPGNTDATYTRTFEWSFRGDRLEWDIEIPISTYEYCTNRARTGQYAIYLADPLQRPFVDSLVERFENHCRDRSLGEHSRLYAALRFVQHLEYTRDVDDTGHETYPKYAIETLVHRRGDCEDGTILLGTLLWAMGYDIAVLLLPDAQHMVLGVAGEEFSGSSVEYEGTSYYVVETTDVGWDVGEFPPRYANTSVRPHHPEAQPILLHEWEATPRNEDSAETLSGNGNLVDVTVHVSNFGDAPADDISVQMEFERRDGDVVGRRALTVDDGPLLPSDFTKYEGTLRVDTERKVRGRCQLGIGRQLHDESESDWQ</sequence>
<organism evidence="2 3">
    <name type="scientific">Haloplanus rubicundus</name>
    <dbReference type="NCBI Taxonomy" id="1547898"/>
    <lineage>
        <taxon>Archaea</taxon>
        <taxon>Methanobacteriati</taxon>
        <taxon>Methanobacteriota</taxon>
        <taxon>Stenosarchaea group</taxon>
        <taxon>Halobacteria</taxon>
        <taxon>Halobacteriales</taxon>
        <taxon>Haloferacaceae</taxon>
        <taxon>Haloplanus</taxon>
    </lineage>
</organism>